<gene>
    <name evidence="2" type="ORF">GCM10023205_81960</name>
</gene>
<dbReference type="Proteomes" id="UP001500466">
    <property type="component" value="Unassembled WGS sequence"/>
</dbReference>
<comment type="caution">
    <text evidence="2">The sequence shown here is derived from an EMBL/GenBank/DDBJ whole genome shotgun (WGS) entry which is preliminary data.</text>
</comment>
<accession>A0ABP9IEW2</accession>
<proteinExistence type="predicted"/>
<feature type="signal peptide" evidence="1">
    <location>
        <begin position="1"/>
        <end position="29"/>
    </location>
</feature>
<dbReference type="EMBL" id="BAABHS010000061">
    <property type="protein sequence ID" value="GAA4996374.1"/>
    <property type="molecule type" value="Genomic_DNA"/>
</dbReference>
<organism evidence="2 3">
    <name type="scientific">Yinghuangia aomiensis</name>
    <dbReference type="NCBI Taxonomy" id="676205"/>
    <lineage>
        <taxon>Bacteria</taxon>
        <taxon>Bacillati</taxon>
        <taxon>Actinomycetota</taxon>
        <taxon>Actinomycetes</taxon>
        <taxon>Kitasatosporales</taxon>
        <taxon>Streptomycetaceae</taxon>
        <taxon>Yinghuangia</taxon>
    </lineage>
</organism>
<keyword evidence="3" id="KW-1185">Reference proteome</keyword>
<feature type="chain" id="PRO_5047005798" evidence="1">
    <location>
        <begin position="30"/>
        <end position="134"/>
    </location>
</feature>
<sequence length="134" mass="14450">MKHKRKLVVGLGAVAMSFGMVATAGTASAGTNNTDYVYSNGTAAGKVWFDNDGDWFYVQDLKSDSHGVAVQYRVDNSYAHPLLVNNGGKGTVKAFNKDFPEGATVWFRACLTEDSVAWDCDDMAWSVSAVKARA</sequence>
<evidence type="ECO:0000256" key="1">
    <source>
        <dbReference type="SAM" id="SignalP"/>
    </source>
</evidence>
<protein>
    <submittedName>
        <fullName evidence="2">Uncharacterized protein</fullName>
    </submittedName>
</protein>
<name>A0ABP9IEW2_9ACTN</name>
<reference evidence="3" key="1">
    <citation type="journal article" date="2019" name="Int. J. Syst. Evol. Microbiol.">
        <title>The Global Catalogue of Microorganisms (GCM) 10K type strain sequencing project: providing services to taxonomists for standard genome sequencing and annotation.</title>
        <authorList>
            <consortium name="The Broad Institute Genomics Platform"/>
            <consortium name="The Broad Institute Genome Sequencing Center for Infectious Disease"/>
            <person name="Wu L."/>
            <person name="Ma J."/>
        </authorList>
    </citation>
    <scope>NUCLEOTIDE SEQUENCE [LARGE SCALE GENOMIC DNA]</scope>
    <source>
        <strain evidence="3">JCM 17986</strain>
    </source>
</reference>
<keyword evidence="1" id="KW-0732">Signal</keyword>
<evidence type="ECO:0000313" key="2">
    <source>
        <dbReference type="EMBL" id="GAA4996374.1"/>
    </source>
</evidence>
<evidence type="ECO:0000313" key="3">
    <source>
        <dbReference type="Proteomes" id="UP001500466"/>
    </source>
</evidence>
<dbReference type="RefSeq" id="WP_345680983.1">
    <property type="nucleotide sequence ID" value="NZ_BAABHS010000061.1"/>
</dbReference>